<keyword evidence="1" id="KW-1133">Transmembrane helix</keyword>
<name>A0ABV6YH55_9HYPH</name>
<evidence type="ECO:0000313" key="2">
    <source>
        <dbReference type="EMBL" id="MFC1460586.1"/>
    </source>
</evidence>
<feature type="transmembrane region" description="Helical" evidence="1">
    <location>
        <begin position="6"/>
        <end position="29"/>
    </location>
</feature>
<proteinExistence type="predicted"/>
<keyword evidence="3" id="KW-1185">Reference proteome</keyword>
<keyword evidence="1" id="KW-0472">Membrane</keyword>
<organism evidence="2 3">
    <name type="scientific">Microvirga arabica</name>
    <dbReference type="NCBI Taxonomy" id="1128671"/>
    <lineage>
        <taxon>Bacteria</taxon>
        <taxon>Pseudomonadati</taxon>
        <taxon>Pseudomonadota</taxon>
        <taxon>Alphaproteobacteria</taxon>
        <taxon>Hyphomicrobiales</taxon>
        <taxon>Methylobacteriaceae</taxon>
        <taxon>Microvirga</taxon>
    </lineage>
</organism>
<accession>A0ABV6YH55</accession>
<reference evidence="2 3" key="1">
    <citation type="submission" date="2024-09" db="EMBL/GenBank/DDBJ databases">
        <title>Nodulacao em especies de Leguminosae Basais da Amazonia e Caracterizacao dos Rizobios e Bacterias Associadas aos Nodulos.</title>
        <authorList>
            <person name="Jambeiro I.C.A."/>
            <person name="Lopes I.S."/>
            <person name="Aguiar E.R.G.R."/>
            <person name="Santos A.F.J."/>
            <person name="Dos Santos J.M.F."/>
            <person name="Gross E."/>
        </authorList>
    </citation>
    <scope>NUCLEOTIDE SEQUENCE [LARGE SCALE GENOMIC DNA]</scope>
    <source>
        <strain evidence="2 3">BRUESC1165</strain>
    </source>
</reference>
<keyword evidence="1" id="KW-0812">Transmembrane</keyword>
<sequence length="91" mass="9443">MDPAVVVVAAVVVAVVAVVAAVVVVAVAAAKEAQVEMAEVEVTAAVTAEFVPAHALSRVRCSDKGHKGSDRAYQGRVEMVLRYTTVLAVLR</sequence>
<dbReference type="Proteomes" id="UP001593940">
    <property type="component" value="Unassembled WGS sequence"/>
</dbReference>
<evidence type="ECO:0008006" key="4">
    <source>
        <dbReference type="Google" id="ProtNLM"/>
    </source>
</evidence>
<protein>
    <recommendedName>
        <fullName evidence="4">Secreted peptide</fullName>
    </recommendedName>
</protein>
<evidence type="ECO:0000313" key="3">
    <source>
        <dbReference type="Proteomes" id="UP001593940"/>
    </source>
</evidence>
<comment type="caution">
    <text evidence="2">The sequence shown here is derived from an EMBL/GenBank/DDBJ whole genome shotgun (WGS) entry which is preliminary data.</text>
</comment>
<gene>
    <name evidence="2" type="ORF">ACETIH_28520</name>
</gene>
<dbReference type="EMBL" id="JBHOMY010000122">
    <property type="protein sequence ID" value="MFC1460586.1"/>
    <property type="molecule type" value="Genomic_DNA"/>
</dbReference>
<evidence type="ECO:0000256" key="1">
    <source>
        <dbReference type="SAM" id="Phobius"/>
    </source>
</evidence>